<dbReference type="GeneID" id="90034868"/>
<keyword evidence="4 6" id="KW-1133">Transmembrane helix</keyword>
<dbReference type="InterPro" id="IPR011701">
    <property type="entry name" value="MFS"/>
</dbReference>
<keyword evidence="3 6" id="KW-0812">Transmembrane</keyword>
<organism evidence="8 9">
    <name type="scientific">Myxozyma melibiosi</name>
    <dbReference type="NCBI Taxonomy" id="54550"/>
    <lineage>
        <taxon>Eukaryota</taxon>
        <taxon>Fungi</taxon>
        <taxon>Dikarya</taxon>
        <taxon>Ascomycota</taxon>
        <taxon>Saccharomycotina</taxon>
        <taxon>Lipomycetes</taxon>
        <taxon>Lipomycetales</taxon>
        <taxon>Lipomycetaceae</taxon>
        <taxon>Myxozyma</taxon>
    </lineage>
</organism>
<dbReference type="EMBL" id="JBBJBU010000002">
    <property type="protein sequence ID" value="KAK7206464.1"/>
    <property type="molecule type" value="Genomic_DNA"/>
</dbReference>
<feature type="transmembrane region" description="Helical" evidence="6">
    <location>
        <begin position="157"/>
        <end position="180"/>
    </location>
</feature>
<dbReference type="InterPro" id="IPR020846">
    <property type="entry name" value="MFS_dom"/>
</dbReference>
<feature type="transmembrane region" description="Helical" evidence="6">
    <location>
        <begin position="225"/>
        <end position="247"/>
    </location>
</feature>
<feature type="transmembrane region" description="Helical" evidence="6">
    <location>
        <begin position="465"/>
        <end position="487"/>
    </location>
</feature>
<dbReference type="RefSeq" id="XP_064769497.1">
    <property type="nucleotide sequence ID" value="XM_064909356.1"/>
</dbReference>
<evidence type="ECO:0000313" key="8">
    <source>
        <dbReference type="EMBL" id="KAK7206464.1"/>
    </source>
</evidence>
<evidence type="ECO:0000313" key="9">
    <source>
        <dbReference type="Proteomes" id="UP001498771"/>
    </source>
</evidence>
<dbReference type="Gene3D" id="1.20.1250.20">
    <property type="entry name" value="MFS general substrate transporter like domains"/>
    <property type="match status" value="2"/>
</dbReference>
<feature type="transmembrane region" description="Helical" evidence="6">
    <location>
        <begin position="405"/>
        <end position="425"/>
    </location>
</feature>
<dbReference type="Pfam" id="PF07690">
    <property type="entry name" value="MFS_1"/>
    <property type="match status" value="1"/>
</dbReference>
<feature type="transmembrane region" description="Helical" evidence="6">
    <location>
        <begin position="131"/>
        <end position="151"/>
    </location>
</feature>
<name>A0ABR1F9E6_9ASCO</name>
<proteinExistence type="predicted"/>
<dbReference type="PANTHER" id="PTHR43791">
    <property type="entry name" value="PERMEASE-RELATED"/>
    <property type="match status" value="1"/>
</dbReference>
<dbReference type="SUPFAM" id="SSF103473">
    <property type="entry name" value="MFS general substrate transporter"/>
    <property type="match status" value="1"/>
</dbReference>
<keyword evidence="5 6" id="KW-0472">Membrane</keyword>
<evidence type="ECO:0000256" key="1">
    <source>
        <dbReference type="ARBA" id="ARBA00004141"/>
    </source>
</evidence>
<evidence type="ECO:0000256" key="5">
    <source>
        <dbReference type="ARBA" id="ARBA00023136"/>
    </source>
</evidence>
<comment type="subcellular location">
    <subcellularLocation>
        <location evidence="1">Membrane</location>
        <topology evidence="1">Multi-pass membrane protein</topology>
    </subcellularLocation>
</comment>
<sequence length="517" mass="56796">MGGTLRPSVSFNEEKPSNLNVEYDPIQLLGDLSGEFDGVTVPAKGTPEREEMEKKLKFKIDMTIMPVVIAMYILNYLDRNNIAAAKLGTLREDLNLTDTNYSTCVSILFVGYILMQIPSNLLLEKLGRPSLYLPLAMAIWGVLSACTAAVQGFGGLFAVRFLIGFAEAVFYPGVMFYLSCWYTKYEIAKRSAIFVTGSWVSGAFSGLIAYGIMKNMDGARGLEAWRWLFLIEGVITVAVALVSIFILPELPATTKWLSKEERLLGVIRMIEDVGQADDDHAPKLDANGEPVVEDLHGKFKTAMEGFILASKDFKVCIAFFMMFFLAVTAGVNTVFPSIVKSLGYGTEETYLLTAPPWILVAITSVLNSYHSDYKQERYFHFLWGPTLSLVGFVIGIATTKTAPRYVAMMLLLQVYNSWSLGYAWLASIIPRPPIKRAAAVACVNIGGNIPNIFVPYIYYSKASPHYYAGFAVCIATALLGLVSATVLKIRLNALNKKLAAGGIVDGLDGSTGFRFLS</sequence>
<evidence type="ECO:0000256" key="4">
    <source>
        <dbReference type="ARBA" id="ARBA00022989"/>
    </source>
</evidence>
<feature type="transmembrane region" description="Helical" evidence="6">
    <location>
        <begin position="381"/>
        <end position="399"/>
    </location>
</feature>
<dbReference type="PANTHER" id="PTHR43791:SF92">
    <property type="entry name" value="AGL026WP"/>
    <property type="match status" value="1"/>
</dbReference>
<evidence type="ECO:0000256" key="3">
    <source>
        <dbReference type="ARBA" id="ARBA00022692"/>
    </source>
</evidence>
<dbReference type="PROSITE" id="PS50850">
    <property type="entry name" value="MFS"/>
    <property type="match status" value="1"/>
</dbReference>
<feature type="transmembrane region" description="Helical" evidence="6">
    <location>
        <begin position="315"/>
        <end position="338"/>
    </location>
</feature>
<dbReference type="Proteomes" id="UP001498771">
    <property type="component" value="Unassembled WGS sequence"/>
</dbReference>
<keyword evidence="2" id="KW-0813">Transport</keyword>
<protein>
    <submittedName>
        <fullName evidence="8">MFS transporter</fullName>
    </submittedName>
</protein>
<feature type="transmembrane region" description="Helical" evidence="6">
    <location>
        <begin position="350"/>
        <end position="369"/>
    </location>
</feature>
<feature type="domain" description="Major facilitator superfamily (MFS) profile" evidence="7">
    <location>
        <begin position="64"/>
        <end position="492"/>
    </location>
</feature>
<evidence type="ECO:0000259" key="7">
    <source>
        <dbReference type="PROSITE" id="PS50850"/>
    </source>
</evidence>
<feature type="transmembrane region" description="Helical" evidence="6">
    <location>
        <begin position="437"/>
        <end position="459"/>
    </location>
</feature>
<evidence type="ECO:0000256" key="2">
    <source>
        <dbReference type="ARBA" id="ARBA00022448"/>
    </source>
</evidence>
<evidence type="ECO:0000256" key="6">
    <source>
        <dbReference type="SAM" id="Phobius"/>
    </source>
</evidence>
<accession>A0ABR1F9E6</accession>
<keyword evidence="9" id="KW-1185">Reference proteome</keyword>
<gene>
    <name evidence="8" type="ORF">BZA70DRAFT_105025</name>
</gene>
<feature type="transmembrane region" description="Helical" evidence="6">
    <location>
        <begin position="100"/>
        <end position="119"/>
    </location>
</feature>
<feature type="transmembrane region" description="Helical" evidence="6">
    <location>
        <begin position="192"/>
        <end position="213"/>
    </location>
</feature>
<dbReference type="InterPro" id="IPR036259">
    <property type="entry name" value="MFS_trans_sf"/>
</dbReference>
<comment type="caution">
    <text evidence="8">The sequence shown here is derived from an EMBL/GenBank/DDBJ whole genome shotgun (WGS) entry which is preliminary data.</text>
</comment>
<reference evidence="8 9" key="1">
    <citation type="submission" date="2024-03" db="EMBL/GenBank/DDBJ databases">
        <title>Genome-scale model development and genomic sequencing of the oleaginous clade Lipomyces.</title>
        <authorList>
            <consortium name="Lawrence Berkeley National Laboratory"/>
            <person name="Czajka J.J."/>
            <person name="Han Y."/>
            <person name="Kim J."/>
            <person name="Mondo S.J."/>
            <person name="Hofstad B.A."/>
            <person name="Robles A."/>
            <person name="Haridas S."/>
            <person name="Riley R."/>
            <person name="LaButti K."/>
            <person name="Pangilinan J."/>
            <person name="Andreopoulos W."/>
            <person name="Lipzen A."/>
            <person name="Yan J."/>
            <person name="Wang M."/>
            <person name="Ng V."/>
            <person name="Grigoriev I.V."/>
            <person name="Spatafora J.W."/>
            <person name="Magnuson J.K."/>
            <person name="Baker S.E."/>
            <person name="Pomraning K.R."/>
        </authorList>
    </citation>
    <scope>NUCLEOTIDE SEQUENCE [LARGE SCALE GENOMIC DNA]</scope>
    <source>
        <strain evidence="8 9">Phaff 52-87</strain>
    </source>
</reference>